<dbReference type="EMBL" id="JADJNC010000058">
    <property type="protein sequence ID" value="MBK7424867.1"/>
    <property type="molecule type" value="Genomic_DNA"/>
</dbReference>
<feature type="transmembrane region" description="Helical" evidence="1">
    <location>
        <begin position="59"/>
        <end position="80"/>
    </location>
</feature>
<keyword evidence="1" id="KW-1133">Transmembrane helix</keyword>
<keyword evidence="1" id="KW-0472">Membrane</keyword>
<dbReference type="PANTHER" id="PTHR23028:SF53">
    <property type="entry name" value="ACYL_TRANSF_3 DOMAIN-CONTAINING PROTEIN"/>
    <property type="match status" value="1"/>
</dbReference>
<dbReference type="Proteomes" id="UP000886602">
    <property type="component" value="Unassembled WGS sequence"/>
</dbReference>
<evidence type="ECO:0000256" key="1">
    <source>
        <dbReference type="SAM" id="Phobius"/>
    </source>
</evidence>
<gene>
    <name evidence="2" type="ORF">IPJ48_18305</name>
</gene>
<keyword evidence="2" id="KW-0012">Acyltransferase</keyword>
<proteinExistence type="predicted"/>
<dbReference type="GO" id="GO:0009103">
    <property type="term" value="P:lipopolysaccharide biosynthetic process"/>
    <property type="evidence" value="ECO:0007669"/>
    <property type="project" value="TreeGrafter"/>
</dbReference>
<organism evidence="2 3">
    <name type="scientific">Candidatus Propionivibrio dominans</name>
    <dbReference type="NCBI Taxonomy" id="2954373"/>
    <lineage>
        <taxon>Bacteria</taxon>
        <taxon>Pseudomonadati</taxon>
        <taxon>Pseudomonadota</taxon>
        <taxon>Betaproteobacteria</taxon>
        <taxon>Rhodocyclales</taxon>
        <taxon>Rhodocyclaceae</taxon>
        <taxon>Propionivibrio</taxon>
    </lineage>
</organism>
<dbReference type="GO" id="GO:0016020">
    <property type="term" value="C:membrane"/>
    <property type="evidence" value="ECO:0007669"/>
    <property type="project" value="TreeGrafter"/>
</dbReference>
<feature type="transmembrane region" description="Helical" evidence="1">
    <location>
        <begin position="87"/>
        <end position="106"/>
    </location>
</feature>
<keyword evidence="2" id="KW-0808">Transferase</keyword>
<dbReference type="PANTHER" id="PTHR23028">
    <property type="entry name" value="ACETYLTRANSFERASE"/>
    <property type="match status" value="1"/>
</dbReference>
<name>A0A9D7FA41_9RHOO</name>
<reference evidence="2" key="1">
    <citation type="submission" date="2020-10" db="EMBL/GenBank/DDBJ databases">
        <title>Connecting structure to function with the recovery of over 1000 high-quality activated sludge metagenome-assembled genomes encoding full-length rRNA genes using long-read sequencing.</title>
        <authorList>
            <person name="Singleton C.M."/>
            <person name="Petriglieri F."/>
            <person name="Kristensen J.M."/>
            <person name="Kirkegaard R.H."/>
            <person name="Michaelsen T.Y."/>
            <person name="Andersen M.H."/>
            <person name="Karst S.M."/>
            <person name="Dueholm M.S."/>
            <person name="Nielsen P.H."/>
            <person name="Albertsen M."/>
        </authorList>
    </citation>
    <scope>NUCLEOTIDE SEQUENCE</scope>
    <source>
        <strain evidence="2">EsbW_18-Q3-R4-48_MAXAC.044</strain>
    </source>
</reference>
<accession>A0A9D7FA41</accession>
<feature type="transmembrane region" description="Helical" evidence="1">
    <location>
        <begin position="112"/>
        <end position="129"/>
    </location>
</feature>
<feature type="transmembrane region" description="Helical" evidence="1">
    <location>
        <begin position="31"/>
        <end position="53"/>
    </location>
</feature>
<evidence type="ECO:0000313" key="2">
    <source>
        <dbReference type="EMBL" id="MBK7424867.1"/>
    </source>
</evidence>
<dbReference type="AlphaFoldDB" id="A0A9D7FA41"/>
<dbReference type="InterPro" id="IPR050879">
    <property type="entry name" value="Acyltransferase_3"/>
</dbReference>
<protein>
    <submittedName>
        <fullName evidence="2">Acyltransferase</fullName>
    </submittedName>
</protein>
<dbReference type="GO" id="GO:0016746">
    <property type="term" value="F:acyltransferase activity"/>
    <property type="evidence" value="ECO:0007669"/>
    <property type="project" value="UniProtKB-KW"/>
</dbReference>
<keyword evidence="1" id="KW-0812">Transmembrane</keyword>
<sequence>MKPLLHVWSLSIEEQYYLLLPAFLFFAPRKFWIPGSIALFLLSLGSCLALQTLKPIATFYLLPMRAWELGIGSLAAILAIQAQRVKHLFVVLFWPAVFTLVLVPLLPTGLPHPGLDAILVCMATAVVILRRHPLLKKSRVSRAGSSATCPTPLSCPLAAICLPQKCGRGPDHSLAEFGDPDVGHCSGTPALSICGITNSPHTTAAFPAQYIDWISGFFGGIGGAVSYPRHVGFRA</sequence>
<evidence type="ECO:0000313" key="3">
    <source>
        <dbReference type="Proteomes" id="UP000886602"/>
    </source>
</evidence>
<comment type="caution">
    <text evidence="2">The sequence shown here is derived from an EMBL/GenBank/DDBJ whole genome shotgun (WGS) entry which is preliminary data.</text>
</comment>